<feature type="transmembrane region" description="Helical" evidence="1">
    <location>
        <begin position="82"/>
        <end position="108"/>
    </location>
</feature>
<organism evidence="2 3">
    <name type="scientific">Paenibacillus hodogayensis</name>
    <dbReference type="NCBI Taxonomy" id="279208"/>
    <lineage>
        <taxon>Bacteria</taxon>
        <taxon>Bacillati</taxon>
        <taxon>Bacillota</taxon>
        <taxon>Bacilli</taxon>
        <taxon>Bacillales</taxon>
        <taxon>Paenibacillaceae</taxon>
        <taxon>Paenibacillus</taxon>
    </lineage>
</organism>
<dbReference type="RefSeq" id="WP_344915285.1">
    <property type="nucleotide sequence ID" value="NZ_BAAAYO010000014.1"/>
</dbReference>
<keyword evidence="1" id="KW-0812">Transmembrane</keyword>
<keyword evidence="1" id="KW-0472">Membrane</keyword>
<feature type="transmembrane region" description="Helical" evidence="1">
    <location>
        <begin position="17"/>
        <end position="39"/>
    </location>
</feature>
<evidence type="ECO:0000256" key="1">
    <source>
        <dbReference type="SAM" id="Phobius"/>
    </source>
</evidence>
<feature type="transmembrane region" description="Helical" evidence="1">
    <location>
        <begin position="200"/>
        <end position="221"/>
    </location>
</feature>
<gene>
    <name evidence="2" type="ORF">ACFFNY_20395</name>
</gene>
<comment type="caution">
    <text evidence="2">The sequence shown here is derived from an EMBL/GenBank/DDBJ whole genome shotgun (WGS) entry which is preliminary data.</text>
</comment>
<proteinExistence type="predicted"/>
<sequence>MGAAAVHVKATYLQMKIYIWCVIIALLLGRLAEFIVGFFTDNTRNTSLSSGNVLLLILLFLAIVLPLRYYKRIVHLGASREQYFMGLQFVFAFWAAAIALFISLWHVLEVNVIRNYTDTVDLVEAFHWYDFGVAGSFLYQIVFYLMVMALLSMLISGYYHPIGWLLGAVLIAAIPIGTAIPSLRVHVALFFKTLLFNGSLLAGVGLNLLLYFVFVAGGWLFTKGRTH</sequence>
<dbReference type="Proteomes" id="UP001589619">
    <property type="component" value="Unassembled WGS sequence"/>
</dbReference>
<dbReference type="EMBL" id="JBHMAG010000013">
    <property type="protein sequence ID" value="MFB9753937.1"/>
    <property type="molecule type" value="Genomic_DNA"/>
</dbReference>
<keyword evidence="3" id="KW-1185">Reference proteome</keyword>
<evidence type="ECO:0000313" key="3">
    <source>
        <dbReference type="Proteomes" id="UP001589619"/>
    </source>
</evidence>
<evidence type="ECO:0000313" key="2">
    <source>
        <dbReference type="EMBL" id="MFB9753937.1"/>
    </source>
</evidence>
<feature type="transmembrane region" description="Helical" evidence="1">
    <location>
        <begin position="51"/>
        <end position="70"/>
    </location>
</feature>
<accession>A0ABV5W0I8</accession>
<evidence type="ECO:0008006" key="4">
    <source>
        <dbReference type="Google" id="ProtNLM"/>
    </source>
</evidence>
<keyword evidence="1" id="KW-1133">Transmembrane helix</keyword>
<feature type="transmembrane region" description="Helical" evidence="1">
    <location>
        <begin position="128"/>
        <end position="155"/>
    </location>
</feature>
<name>A0ABV5W0I8_9BACL</name>
<protein>
    <recommendedName>
        <fullName evidence="4">DUF4386 domain-containing protein</fullName>
    </recommendedName>
</protein>
<reference evidence="2 3" key="1">
    <citation type="submission" date="2024-09" db="EMBL/GenBank/DDBJ databases">
        <authorList>
            <person name="Sun Q."/>
            <person name="Mori K."/>
        </authorList>
    </citation>
    <scope>NUCLEOTIDE SEQUENCE [LARGE SCALE GENOMIC DNA]</scope>
    <source>
        <strain evidence="2 3">JCM 12520</strain>
    </source>
</reference>
<feature type="transmembrane region" description="Helical" evidence="1">
    <location>
        <begin position="162"/>
        <end position="180"/>
    </location>
</feature>